<proteinExistence type="predicted"/>
<gene>
    <name evidence="1" type="ORF">PPSIR1_16520</name>
</gene>
<dbReference type="AlphaFoldDB" id="A6G359"/>
<dbReference type="InterPro" id="IPR027417">
    <property type="entry name" value="P-loop_NTPase"/>
</dbReference>
<dbReference type="SUPFAM" id="SSF52540">
    <property type="entry name" value="P-loop containing nucleoside triphosphate hydrolases"/>
    <property type="match status" value="1"/>
</dbReference>
<keyword evidence="2" id="KW-1185">Reference proteome</keyword>
<dbReference type="STRING" id="391625.PPSIR1_16520"/>
<evidence type="ECO:0000313" key="1">
    <source>
        <dbReference type="EMBL" id="EDM79684.1"/>
    </source>
</evidence>
<sequence length="374" mass="41694">MSLPQRPHRPDDGAFIVGTGRCGSTLLTQMLRRHPEQLSVSELFAFISDLGNQIPRCFPPEAIDGDAFWAIVAGVHPRQNLLLRHGLRMPEVLYDFERGRFEASAGVPALALTTLPHLEADPFGSAHAGDVDGRLDELEAVVRGWGRAPAADHYRALLGWLTRRYGRRAWVERSGGTLRIVHRLIEQFPHARFVHIVRDGRNTALSMSRHIGFRMALIAFQLVEFLGVDPFDDPDRSEVDDLPDDLAALLPEHFDAEAFWAYSLPPALCGHYWSGEIIRGLEALDALERDRVLTLSYERLLNQPREQLRILDAFLSGPEAAEQPASRAWIEGCLGLIGAGRSAWSELPERERRELEAACAPGFEALAARGLRAV</sequence>
<reference evidence="1 2" key="1">
    <citation type="submission" date="2007-06" db="EMBL/GenBank/DDBJ databases">
        <authorList>
            <person name="Shimkets L."/>
            <person name="Ferriera S."/>
            <person name="Johnson J."/>
            <person name="Kravitz S."/>
            <person name="Beeson K."/>
            <person name="Sutton G."/>
            <person name="Rogers Y.-H."/>
            <person name="Friedman R."/>
            <person name="Frazier M."/>
            <person name="Venter J.C."/>
        </authorList>
    </citation>
    <scope>NUCLEOTIDE SEQUENCE [LARGE SCALE GENOMIC DNA]</scope>
    <source>
        <strain evidence="1 2">SIR-1</strain>
    </source>
</reference>
<dbReference type="Gene3D" id="3.40.50.300">
    <property type="entry name" value="P-loop containing nucleotide triphosphate hydrolases"/>
    <property type="match status" value="1"/>
</dbReference>
<comment type="caution">
    <text evidence="1">The sequence shown here is derived from an EMBL/GenBank/DDBJ whole genome shotgun (WGS) entry which is preliminary data.</text>
</comment>
<dbReference type="RefSeq" id="WP_006971158.1">
    <property type="nucleotide sequence ID" value="NZ_ABCS01000017.1"/>
</dbReference>
<name>A6G359_9BACT</name>
<dbReference type="Proteomes" id="UP000005801">
    <property type="component" value="Unassembled WGS sequence"/>
</dbReference>
<dbReference type="EMBL" id="ABCS01000017">
    <property type="protein sequence ID" value="EDM79684.1"/>
    <property type="molecule type" value="Genomic_DNA"/>
</dbReference>
<organism evidence="1 2">
    <name type="scientific">Plesiocystis pacifica SIR-1</name>
    <dbReference type="NCBI Taxonomy" id="391625"/>
    <lineage>
        <taxon>Bacteria</taxon>
        <taxon>Pseudomonadati</taxon>
        <taxon>Myxococcota</taxon>
        <taxon>Polyangia</taxon>
        <taxon>Nannocystales</taxon>
        <taxon>Nannocystaceae</taxon>
        <taxon>Plesiocystis</taxon>
    </lineage>
</organism>
<protein>
    <submittedName>
        <fullName evidence="1">Uncharacterized protein</fullName>
    </submittedName>
</protein>
<evidence type="ECO:0000313" key="2">
    <source>
        <dbReference type="Proteomes" id="UP000005801"/>
    </source>
</evidence>
<dbReference type="eggNOG" id="ENOG502ZU2M">
    <property type="taxonomic scope" value="Bacteria"/>
</dbReference>
<accession>A6G359</accession>
<dbReference type="OrthoDB" id="3337911at2"/>